<gene>
    <name evidence="1" type="ORF">METZ01_LOCUS120172</name>
</gene>
<protein>
    <submittedName>
        <fullName evidence="1">Uncharacterized protein</fullName>
    </submittedName>
</protein>
<reference evidence="1" key="1">
    <citation type="submission" date="2018-05" db="EMBL/GenBank/DDBJ databases">
        <authorList>
            <person name="Lanie J.A."/>
            <person name="Ng W.-L."/>
            <person name="Kazmierczak K.M."/>
            <person name="Andrzejewski T.M."/>
            <person name="Davidsen T.M."/>
            <person name="Wayne K.J."/>
            <person name="Tettelin H."/>
            <person name="Glass J.I."/>
            <person name="Rusch D."/>
            <person name="Podicherti R."/>
            <person name="Tsui H.-C.T."/>
            <person name="Winkler M.E."/>
        </authorList>
    </citation>
    <scope>NUCLEOTIDE SEQUENCE</scope>
</reference>
<evidence type="ECO:0000313" key="1">
    <source>
        <dbReference type="EMBL" id="SVA67318.1"/>
    </source>
</evidence>
<sequence length="125" mass="14703">MIAQFLVKRFLPAGTPEFHKITDISLLHIISWAEQKDPEKIYDIAFGEVFPPKQVKESKIPYEEWFMSSDYPKLPMVVREELIRAFRIHMASGRMDVLRLGAVAEKYAKRMMYVGLFFLFLILVF</sequence>
<name>A0A381XRG6_9ZZZZ</name>
<dbReference type="EMBL" id="UINC01016103">
    <property type="protein sequence ID" value="SVA67318.1"/>
    <property type="molecule type" value="Genomic_DNA"/>
</dbReference>
<proteinExistence type="predicted"/>
<accession>A0A381XRG6</accession>
<organism evidence="1">
    <name type="scientific">marine metagenome</name>
    <dbReference type="NCBI Taxonomy" id="408172"/>
    <lineage>
        <taxon>unclassified sequences</taxon>
        <taxon>metagenomes</taxon>
        <taxon>ecological metagenomes</taxon>
    </lineage>
</organism>
<dbReference type="AlphaFoldDB" id="A0A381XRG6"/>